<reference evidence="1 2" key="1">
    <citation type="submission" date="2024-02" db="EMBL/GenBank/DDBJ databases">
        <title>Expansion and revision of Xanthobacter and proposal of Roseixanthobacter gen. nov.</title>
        <authorList>
            <person name="Soltysiak M.P.M."/>
            <person name="Jalihal A."/>
            <person name="Ory A."/>
            <person name="Chrisophersen C."/>
            <person name="Lee A.D."/>
            <person name="Boulton J."/>
            <person name="Springer M."/>
        </authorList>
    </citation>
    <scope>NUCLEOTIDE SEQUENCE [LARGE SCALE GENOMIC DNA]</scope>
    <source>
        <strain evidence="1 2">CB5</strain>
    </source>
</reference>
<sequence>MSATDPEISAAIDIFRAEMHNYIDRSFDKLKDKLITEPSVTAPKLPTNEACQDPANKIGSNLTERGAEILYRLFDHGAGYNRASKALGITQTAARNRKGLWEKLGGMNRKRVHLPGID</sequence>
<gene>
    <name evidence="1" type="ORF">V5F30_09225</name>
</gene>
<comment type="caution">
    <text evidence="1">The sequence shown here is derived from an EMBL/GenBank/DDBJ whole genome shotgun (WGS) entry which is preliminary data.</text>
</comment>
<dbReference type="RefSeq" id="WP_156026420.1">
    <property type="nucleotide sequence ID" value="NZ_JBAFUR010000002.1"/>
</dbReference>
<dbReference type="Proteomes" id="UP001604043">
    <property type="component" value="Unassembled WGS sequence"/>
</dbReference>
<organism evidence="1 2">
    <name type="scientific">Xanthobacter aminoxidans</name>
    <dbReference type="NCBI Taxonomy" id="186280"/>
    <lineage>
        <taxon>Bacteria</taxon>
        <taxon>Pseudomonadati</taxon>
        <taxon>Pseudomonadota</taxon>
        <taxon>Alphaproteobacteria</taxon>
        <taxon>Hyphomicrobiales</taxon>
        <taxon>Xanthobacteraceae</taxon>
        <taxon>Xanthobacter</taxon>
    </lineage>
</organism>
<evidence type="ECO:0000313" key="1">
    <source>
        <dbReference type="EMBL" id="MFG1252381.1"/>
    </source>
</evidence>
<evidence type="ECO:0000313" key="2">
    <source>
        <dbReference type="Proteomes" id="UP001604043"/>
    </source>
</evidence>
<keyword evidence="2" id="KW-1185">Reference proteome</keyword>
<name>A0ABW6ZH95_9HYPH</name>
<protein>
    <recommendedName>
        <fullName evidence="3">DNA binding HTH domain-containing protein</fullName>
    </recommendedName>
</protein>
<evidence type="ECO:0008006" key="3">
    <source>
        <dbReference type="Google" id="ProtNLM"/>
    </source>
</evidence>
<dbReference type="EMBL" id="JBAFUR010000002">
    <property type="protein sequence ID" value="MFG1252381.1"/>
    <property type="molecule type" value="Genomic_DNA"/>
</dbReference>
<accession>A0ABW6ZH95</accession>
<proteinExistence type="predicted"/>